<keyword evidence="4" id="KW-1185">Reference proteome</keyword>
<keyword evidence="1" id="KW-0732">Signal</keyword>
<protein>
    <recommendedName>
        <fullName evidence="2">YaiO beta-barrel domain-containing protein</fullName>
    </recommendedName>
</protein>
<dbReference type="SUPFAM" id="SSF48452">
    <property type="entry name" value="TPR-like"/>
    <property type="match status" value="1"/>
</dbReference>
<dbReference type="Proteomes" id="UP000642809">
    <property type="component" value="Unassembled WGS sequence"/>
</dbReference>
<feature type="signal peptide" evidence="1">
    <location>
        <begin position="1"/>
        <end position="24"/>
    </location>
</feature>
<proteinExistence type="predicted"/>
<feature type="chain" id="PRO_5035182633" description="YaiO beta-barrel domain-containing protein" evidence="1">
    <location>
        <begin position="25"/>
        <end position="424"/>
    </location>
</feature>
<feature type="domain" description="YaiO beta-barrel" evidence="2">
    <location>
        <begin position="181"/>
        <end position="362"/>
    </location>
</feature>
<dbReference type="RefSeq" id="WP_189585655.1">
    <property type="nucleotide sequence ID" value="NZ_BMYF01000025.1"/>
</dbReference>
<evidence type="ECO:0000313" key="4">
    <source>
        <dbReference type="Proteomes" id="UP000642809"/>
    </source>
</evidence>
<evidence type="ECO:0000313" key="3">
    <source>
        <dbReference type="EMBL" id="GHB50388.1"/>
    </source>
</evidence>
<dbReference type="InterPro" id="IPR030887">
    <property type="entry name" value="Beta-barrel_YaiO"/>
</dbReference>
<dbReference type="AlphaFoldDB" id="A0A8J3D4R5"/>
<name>A0A8J3D4R5_9BACT</name>
<organism evidence="3 4">
    <name type="scientific">Mongoliitalea lutea</name>
    <dbReference type="NCBI Taxonomy" id="849756"/>
    <lineage>
        <taxon>Bacteria</taxon>
        <taxon>Pseudomonadati</taxon>
        <taxon>Bacteroidota</taxon>
        <taxon>Cytophagia</taxon>
        <taxon>Cytophagales</taxon>
        <taxon>Cyclobacteriaceae</taxon>
        <taxon>Mongoliitalea</taxon>
    </lineage>
</organism>
<reference evidence="3" key="2">
    <citation type="submission" date="2020-09" db="EMBL/GenBank/DDBJ databases">
        <authorList>
            <person name="Sun Q."/>
            <person name="Kim S."/>
        </authorList>
    </citation>
    <scope>NUCLEOTIDE SEQUENCE</scope>
    <source>
        <strain evidence="3">KCTC 23224</strain>
    </source>
</reference>
<comment type="caution">
    <text evidence="3">The sequence shown here is derived from an EMBL/GenBank/DDBJ whole genome shotgun (WGS) entry which is preliminary data.</text>
</comment>
<evidence type="ECO:0000259" key="2">
    <source>
        <dbReference type="Pfam" id="PF19413"/>
    </source>
</evidence>
<dbReference type="Gene3D" id="1.25.40.10">
    <property type="entry name" value="Tetratricopeptide repeat domain"/>
    <property type="match status" value="1"/>
</dbReference>
<sequence length="424" mass="48851">MKRTFLTLSFCLSLVLGPSVEAYAQKIDTDSLLIAAIQATNKEKDYPKAIAMARHGASLAPDYLDFHLLLGRLYRFTGQADSARYFLNYVLEKSTEYEDAYTYLAGLELEESEMEAGLKVIDQAIQQFPDKGQFYRLKLALIRLDEDIRTEFDYLKTLVQRFPEDSDLRQQLINLELRLDNQRVGVNYSITAFDRDGVGPWHLVGAQFIRERRWGSIIGRVNYANRLSAGQSIDSGVQYELESYFFTGKRSYSYAGVAFSSSLVFPEQRYSYSFFQNLDKGWEWEAGLRYNSINPPEGRRNFRSIVLGGGKYIGSSWLNLRAFIQNEEEDFYPAFTLVYRYFIDSRFDFATVILGYGTSPDERPTLGQFENRVALDSYRAGVGYHRLLGNTIVAGVQATYNYQEFFPGRTQQEFEFSVTINYKF</sequence>
<accession>A0A8J3D4R5</accession>
<dbReference type="NCBIfam" id="TIGR04390">
    <property type="entry name" value="OMP_YaiO_dom"/>
    <property type="match status" value="1"/>
</dbReference>
<dbReference type="InterPro" id="IPR011990">
    <property type="entry name" value="TPR-like_helical_dom_sf"/>
</dbReference>
<reference evidence="3" key="1">
    <citation type="journal article" date="2014" name="Int. J. Syst. Evol. Microbiol.">
        <title>Complete genome sequence of Corynebacterium casei LMG S-19264T (=DSM 44701T), isolated from a smear-ripened cheese.</title>
        <authorList>
            <consortium name="US DOE Joint Genome Institute (JGI-PGF)"/>
            <person name="Walter F."/>
            <person name="Albersmeier A."/>
            <person name="Kalinowski J."/>
            <person name="Ruckert C."/>
        </authorList>
    </citation>
    <scope>NUCLEOTIDE SEQUENCE</scope>
    <source>
        <strain evidence="3">KCTC 23224</strain>
    </source>
</reference>
<evidence type="ECO:0000256" key="1">
    <source>
        <dbReference type="SAM" id="SignalP"/>
    </source>
</evidence>
<gene>
    <name evidence="3" type="ORF">GCM10008106_34030</name>
</gene>
<dbReference type="EMBL" id="BMYF01000025">
    <property type="protein sequence ID" value="GHB50388.1"/>
    <property type="molecule type" value="Genomic_DNA"/>
</dbReference>
<dbReference type="Pfam" id="PF19413">
    <property type="entry name" value="YaiO"/>
    <property type="match status" value="1"/>
</dbReference>